<dbReference type="InterPro" id="IPR003695">
    <property type="entry name" value="Ppx_GppA_N"/>
</dbReference>
<dbReference type="Pfam" id="PF21697">
    <property type="entry name" value="Ppx_C"/>
    <property type="match status" value="1"/>
</dbReference>
<dbReference type="Proteomes" id="UP001271780">
    <property type="component" value="Unassembled WGS sequence"/>
</dbReference>
<dbReference type="InterPro" id="IPR043129">
    <property type="entry name" value="ATPase_NBD"/>
</dbReference>
<sequence>MDADSEMQTVHRPLELDPKRAGRLERTPYGIIDIGSNSVRLVVYDQLGRAPLPRFNEKSLCRLGDGLAETGLIAADGYRRTVEAVRRFRAIADAMGVSRLDATATEAVRRAANGRKLVEAIREEAGIEVRILSGAEEARFATLGVISGFFRPDGVVGDMGGGSLEIAEALDDRVGEAWVSLPLGALPVESILQDRGNAKKRIDAILKESLPVSLARHTFFAVGGGWRTFAKAHMLANDAPVPVVHGYRIAAADARFFAKSVLRLSPAKIEALPGVSRRRARTFPAAAMMLDRVLKHLAPKHVVFSALGLREGWIYSQLETDERYLDPLVEGAQLIGLPAARVPDFATALVAWTAGLEKERTPAEMRLRVAICALSDIGWRDHPDIRAEESYRRVLQFPFIGLDHSERAFLAVAIHARYAGRLDAAYLSGALGLLSPPERRRAEILGRAILLGYRLSGGTPSVLVNSRLLVGPKRLRLEVGQAARVPDSEAVAERLSLLAAAMKVKSIEITQIETGHSLLKIRG</sequence>
<name>A0ABU4X8B7_9HYPH</name>
<comment type="caution">
    <text evidence="3">The sequence shown here is derived from an EMBL/GenBank/DDBJ whole genome shotgun (WGS) entry which is preliminary data.</text>
</comment>
<organism evidence="3 4">
    <name type="scientific">Mesorhizobium dulcispinae</name>
    <dbReference type="NCBI Taxonomy" id="3072316"/>
    <lineage>
        <taxon>Bacteria</taxon>
        <taxon>Pseudomonadati</taxon>
        <taxon>Pseudomonadota</taxon>
        <taxon>Alphaproteobacteria</taxon>
        <taxon>Hyphomicrobiales</taxon>
        <taxon>Phyllobacteriaceae</taxon>
        <taxon>Mesorhizobium</taxon>
    </lineage>
</organism>
<dbReference type="SUPFAM" id="SSF109604">
    <property type="entry name" value="HD-domain/PDEase-like"/>
    <property type="match status" value="1"/>
</dbReference>
<dbReference type="Gene3D" id="1.10.3210.10">
    <property type="entry name" value="Hypothetical protein af1432"/>
    <property type="match status" value="1"/>
</dbReference>
<dbReference type="PANTHER" id="PTHR30005:SF0">
    <property type="entry name" value="RETROGRADE REGULATION PROTEIN 2"/>
    <property type="match status" value="1"/>
</dbReference>
<dbReference type="InterPro" id="IPR050273">
    <property type="entry name" value="GppA/Ppx_hydrolase"/>
</dbReference>
<dbReference type="Gene3D" id="3.30.420.150">
    <property type="entry name" value="Exopolyphosphatase. Domain 2"/>
    <property type="match status" value="1"/>
</dbReference>
<reference evidence="3 4" key="1">
    <citation type="submission" date="2023-08" db="EMBL/GenBank/DDBJ databases">
        <title>Implementing the SeqCode for naming new Mesorhizobium species isolated from Vachellia karroo root nodules.</title>
        <authorList>
            <person name="Van Lill M."/>
        </authorList>
    </citation>
    <scope>NUCLEOTIDE SEQUENCE [LARGE SCALE GENOMIC DNA]</scope>
    <source>
        <strain evidence="3 4">VK23A</strain>
    </source>
</reference>
<keyword evidence="4" id="KW-1185">Reference proteome</keyword>
<dbReference type="SUPFAM" id="SSF53067">
    <property type="entry name" value="Actin-like ATPase domain"/>
    <property type="match status" value="2"/>
</dbReference>
<evidence type="ECO:0000313" key="4">
    <source>
        <dbReference type="Proteomes" id="UP001271780"/>
    </source>
</evidence>
<evidence type="ECO:0000259" key="2">
    <source>
        <dbReference type="Pfam" id="PF21697"/>
    </source>
</evidence>
<protein>
    <submittedName>
        <fullName evidence="3">Exopolyphosphatase</fullName>
    </submittedName>
</protein>
<feature type="domain" description="Exopolyphosphatase C-terminal" evidence="2">
    <location>
        <begin position="335"/>
        <end position="499"/>
    </location>
</feature>
<gene>
    <name evidence="3" type="ORF">RFM27_03045</name>
</gene>
<feature type="domain" description="Ppx/GppA phosphatase N-terminal" evidence="1">
    <location>
        <begin position="55"/>
        <end position="319"/>
    </location>
</feature>
<dbReference type="CDD" id="cd24052">
    <property type="entry name" value="ASKHA_NBD_HpPPX-GppA-like"/>
    <property type="match status" value="1"/>
</dbReference>
<accession>A0ABU4X8B7</accession>
<dbReference type="Gene3D" id="3.30.420.40">
    <property type="match status" value="1"/>
</dbReference>
<evidence type="ECO:0000259" key="1">
    <source>
        <dbReference type="Pfam" id="PF02541"/>
    </source>
</evidence>
<dbReference type="Pfam" id="PF02541">
    <property type="entry name" value="Ppx-GppA"/>
    <property type="match status" value="1"/>
</dbReference>
<dbReference type="RefSeq" id="WP_320315209.1">
    <property type="nucleotide sequence ID" value="NZ_JAVIIX010000001.1"/>
</dbReference>
<proteinExistence type="predicted"/>
<evidence type="ECO:0000313" key="3">
    <source>
        <dbReference type="EMBL" id="MDX8471042.1"/>
    </source>
</evidence>
<dbReference type="InterPro" id="IPR048951">
    <property type="entry name" value="Ppx_C"/>
</dbReference>
<dbReference type="PANTHER" id="PTHR30005">
    <property type="entry name" value="EXOPOLYPHOSPHATASE"/>
    <property type="match status" value="1"/>
</dbReference>
<dbReference type="EMBL" id="JAVIIZ010000001">
    <property type="protein sequence ID" value="MDX8471042.1"/>
    <property type="molecule type" value="Genomic_DNA"/>
</dbReference>